<dbReference type="InterPro" id="IPR001680">
    <property type="entry name" value="WD40_rpt"/>
</dbReference>
<evidence type="ECO:0000256" key="3">
    <source>
        <dbReference type="ARBA" id="ARBA00022737"/>
    </source>
</evidence>
<keyword evidence="2" id="KW-0853">WD repeat</keyword>
<dbReference type="SUPFAM" id="SSF50978">
    <property type="entry name" value="WD40 repeat-like"/>
    <property type="match status" value="1"/>
</dbReference>
<dbReference type="Pfam" id="PF21719">
    <property type="entry name" value="MIOS_a-sol"/>
    <property type="match status" value="1"/>
</dbReference>
<feature type="region of interest" description="Disordered" evidence="4">
    <location>
        <begin position="647"/>
        <end position="667"/>
    </location>
</feature>
<keyword evidence="8" id="KW-1185">Reference proteome</keyword>
<dbReference type="InterPro" id="IPR037593">
    <property type="entry name" value="MIOS/Sea4"/>
</dbReference>
<dbReference type="PANTHER" id="PTHR16453">
    <property type="entry name" value="WD40 DOMAIN-CONTAINING PROTEIN MIO FAMILY MEMBER"/>
    <property type="match status" value="1"/>
</dbReference>
<feature type="domain" description="MIOS-like alpha-solenoid" evidence="6">
    <location>
        <begin position="712"/>
        <end position="840"/>
    </location>
</feature>
<accession>A0AAD9L7P6</accession>
<dbReference type="GO" id="GO:1904263">
    <property type="term" value="P:positive regulation of TORC1 signaling"/>
    <property type="evidence" value="ECO:0007669"/>
    <property type="project" value="TreeGrafter"/>
</dbReference>
<evidence type="ECO:0000259" key="6">
    <source>
        <dbReference type="Pfam" id="PF21719"/>
    </source>
</evidence>
<evidence type="ECO:0000313" key="8">
    <source>
        <dbReference type="Proteomes" id="UP001182556"/>
    </source>
</evidence>
<evidence type="ECO:0000256" key="1">
    <source>
        <dbReference type="ARBA" id="ARBA00009713"/>
    </source>
</evidence>
<dbReference type="Proteomes" id="UP001182556">
    <property type="component" value="Unassembled WGS sequence"/>
</dbReference>
<dbReference type="InterPro" id="IPR049092">
    <property type="entry name" value="MIOS_a-sol"/>
</dbReference>
<feature type="domain" description="GATOR2 complex protein MIO zinc-ribbon like" evidence="5">
    <location>
        <begin position="984"/>
        <end position="1093"/>
    </location>
</feature>
<dbReference type="InterPro" id="IPR031488">
    <property type="entry name" value="Zn_ribbon_mio"/>
</dbReference>
<evidence type="ECO:0000256" key="4">
    <source>
        <dbReference type="SAM" id="MobiDB-lite"/>
    </source>
</evidence>
<sequence>MSHSSSMRIARSDPISSSPPRFVVAGQVGTASGDVKLYEWHQASGDMRLAGIQTDVGQIKAMAWSPSPSHRNLIALGSNTGRTLLLNLSPRTLTLPLSSSGTSSGSLPSSTVCVLPVKHVRPTTSVSFSPTDPNYIATGYERHRSDYSLLIWDLSTAIGTIPPDGDANWQRPLDRLEVTNALARDATRLNPNEPRHIQHYCPSEHVNDISFLPTGYSLLASTNNKAIRLYDLRAPSSSAGNSTPKDPTTAGAAGAATQWNTRAVFGLTPDVTHQGRFASYETSPAQTISTVRIWDSRKASGDVASFEIRSGVLGLNWVTGGPGYAKLGVGTRDGVSLWDISDGRIVDQGNVDEWTSVGDVKNVVKPKHTLHSFAFSNSEDKQRSDVLFVVKDGTIGIGPVAPSPLIAWSSRGDTAIAGSALQIIDPDSEDRFSALLDAVDQDDQSDAEDEELTRSNRFQLNPSRVNDILAEAERSRSGSPAGSIYGGVRPSKIRQAGREITVRMSDDVRDGANLGWDGWRRVLQADMGCVMRRRAEEGYGMGNLLLNAAIATRYPGHERLAGIWEFIDHLVHVMDPDTSVTRSTDLTYAGIHSIWTGSDIKVLPLSPASSARSQSTLVTELGRPPSQIGIAREPVKQGSAAWTSLRNNQLPTRSHSTPLSGNSPSHISIDLPRERLLSDVDFAAAVETMNARRDQDDHPGRIGRSRLPQTEKVAQRRMILAVCGEREAGEINRLVEDDMRTKAASWAYFSGEEEQAVRILMNSSNSKHRLCGTTLAGFLSQTRSTRASDSTFFDEHWRSLINRVDDPYIRAVLSRVGGDGWESVLEEEAIPLIDRIAIAVCNLPDDELTSYLKNRLGRFTRNPSPALTSLALIGFTAPAIQVMQKWLERTGDIQTIALLSAYFPSSRLNASEKEAVLRWTESYRDLLDGWGMWGERVEYDTGRMEVGRDLGEKRSADEEEAGKGTCPVCNNVLSVVHEEHLQVKSGLSREKSLPNERTGACTLCGQTLPRCVICLRHVEAKFSTAHAHDREDTDEYSTARVNPSDTIDQAYVCCMTCRHGGHANHIISWFNGGLDGEGAHDACPVAGCDCECANI</sequence>
<dbReference type="GO" id="GO:0005737">
    <property type="term" value="C:cytoplasm"/>
    <property type="evidence" value="ECO:0007669"/>
    <property type="project" value="TreeGrafter"/>
</dbReference>
<dbReference type="PANTHER" id="PTHR16453:SF9">
    <property type="entry name" value="GATOR COMPLEX PROTEIN MIOS"/>
    <property type="match status" value="1"/>
</dbReference>
<comment type="caution">
    <text evidence="7">The sequence shown here is derived from an EMBL/GenBank/DDBJ whole genome shotgun (WGS) entry which is preliminary data.</text>
</comment>
<proteinExistence type="inferred from homology"/>
<dbReference type="EMBL" id="JAODAN010000002">
    <property type="protein sequence ID" value="KAK1926108.1"/>
    <property type="molecule type" value="Genomic_DNA"/>
</dbReference>
<reference evidence="7" key="1">
    <citation type="submission" date="2023-02" db="EMBL/GenBank/DDBJ databases">
        <title>Identification and recombinant expression of a fungal hydrolase from Papiliotrema laurentii that hydrolyzes apple cutin and clears colloidal polyester polyurethane.</title>
        <authorList>
            <consortium name="DOE Joint Genome Institute"/>
            <person name="Roman V.A."/>
            <person name="Bojanowski C."/>
            <person name="Crable B.R."/>
            <person name="Wagner D.N."/>
            <person name="Hung C.S."/>
            <person name="Nadeau L.J."/>
            <person name="Schratz L."/>
            <person name="Haridas S."/>
            <person name="Pangilinan J."/>
            <person name="Lipzen A."/>
            <person name="Na H."/>
            <person name="Yan M."/>
            <person name="Ng V."/>
            <person name="Grigoriev I.V."/>
            <person name="Spatafora J.W."/>
            <person name="Barlow D."/>
            <person name="Biffinger J."/>
            <person name="Kelley-Loughnane N."/>
            <person name="Varaljay V.A."/>
            <person name="Crookes-Goodson W.J."/>
        </authorList>
    </citation>
    <scope>NUCLEOTIDE SEQUENCE</scope>
    <source>
        <strain evidence="7">5307AH</strain>
    </source>
</reference>
<protein>
    <submittedName>
        <fullName evidence="7">Uncharacterized protein</fullName>
    </submittedName>
</protein>
<evidence type="ECO:0000256" key="2">
    <source>
        <dbReference type="ARBA" id="ARBA00022574"/>
    </source>
</evidence>
<dbReference type="AlphaFoldDB" id="A0AAD9L7P6"/>
<name>A0AAD9L7P6_PAPLA</name>
<dbReference type="CDD" id="cd16691">
    <property type="entry name" value="mRING-H2-C3H3C2_Mio"/>
    <property type="match status" value="1"/>
</dbReference>
<dbReference type="InterPro" id="IPR015943">
    <property type="entry name" value="WD40/YVTN_repeat-like_dom_sf"/>
</dbReference>
<gene>
    <name evidence="7" type="ORF">DB88DRAFT_480721</name>
</gene>
<dbReference type="Pfam" id="PF17034">
    <property type="entry name" value="zinc_ribbon_16"/>
    <property type="match status" value="1"/>
</dbReference>
<organism evidence="7 8">
    <name type="scientific">Papiliotrema laurentii</name>
    <name type="common">Cryptococcus laurentii</name>
    <dbReference type="NCBI Taxonomy" id="5418"/>
    <lineage>
        <taxon>Eukaryota</taxon>
        <taxon>Fungi</taxon>
        <taxon>Dikarya</taxon>
        <taxon>Basidiomycota</taxon>
        <taxon>Agaricomycotina</taxon>
        <taxon>Tremellomycetes</taxon>
        <taxon>Tremellales</taxon>
        <taxon>Rhynchogastremaceae</taxon>
        <taxon>Papiliotrema</taxon>
    </lineage>
</organism>
<dbReference type="SMART" id="SM00320">
    <property type="entry name" value="WD40"/>
    <property type="match status" value="3"/>
</dbReference>
<dbReference type="Gene3D" id="2.130.10.10">
    <property type="entry name" value="YVTN repeat-like/Quinoprotein amine dehydrogenase"/>
    <property type="match status" value="2"/>
</dbReference>
<dbReference type="InterPro" id="IPR036322">
    <property type="entry name" value="WD40_repeat_dom_sf"/>
</dbReference>
<comment type="similarity">
    <text evidence="1">Belongs to the WD repeat mio family.</text>
</comment>
<keyword evidence="3" id="KW-0677">Repeat</keyword>
<evidence type="ECO:0000313" key="7">
    <source>
        <dbReference type="EMBL" id="KAK1926108.1"/>
    </source>
</evidence>
<evidence type="ECO:0000259" key="5">
    <source>
        <dbReference type="Pfam" id="PF17034"/>
    </source>
</evidence>
<feature type="compositionally biased region" description="Polar residues" evidence="4">
    <location>
        <begin position="647"/>
        <end position="666"/>
    </location>
</feature>